<protein>
    <submittedName>
        <fullName evidence="1">Uncharacterized protein</fullName>
    </submittedName>
</protein>
<reference evidence="1" key="2">
    <citation type="journal article" date="2015" name="Fish Shellfish Immunol.">
        <title>Early steps in the European eel (Anguilla anguilla)-Vibrio vulnificus interaction in the gills: Role of the RtxA13 toxin.</title>
        <authorList>
            <person name="Callol A."/>
            <person name="Pajuelo D."/>
            <person name="Ebbesson L."/>
            <person name="Teles M."/>
            <person name="MacKenzie S."/>
            <person name="Amaro C."/>
        </authorList>
    </citation>
    <scope>NUCLEOTIDE SEQUENCE</scope>
</reference>
<accession>A0A0E9PWG6</accession>
<dbReference type="AlphaFoldDB" id="A0A0E9PWG6"/>
<sequence length="38" mass="4371">MANQQGETNIMSVSKTRFRIRATRQGDPFDFSILFHVA</sequence>
<organism evidence="1">
    <name type="scientific">Anguilla anguilla</name>
    <name type="common">European freshwater eel</name>
    <name type="synonym">Muraena anguilla</name>
    <dbReference type="NCBI Taxonomy" id="7936"/>
    <lineage>
        <taxon>Eukaryota</taxon>
        <taxon>Metazoa</taxon>
        <taxon>Chordata</taxon>
        <taxon>Craniata</taxon>
        <taxon>Vertebrata</taxon>
        <taxon>Euteleostomi</taxon>
        <taxon>Actinopterygii</taxon>
        <taxon>Neopterygii</taxon>
        <taxon>Teleostei</taxon>
        <taxon>Anguilliformes</taxon>
        <taxon>Anguillidae</taxon>
        <taxon>Anguilla</taxon>
    </lineage>
</organism>
<evidence type="ECO:0000313" key="1">
    <source>
        <dbReference type="EMBL" id="JAH08627.1"/>
    </source>
</evidence>
<dbReference type="EMBL" id="GBXM01099950">
    <property type="protein sequence ID" value="JAH08627.1"/>
    <property type="molecule type" value="Transcribed_RNA"/>
</dbReference>
<name>A0A0E9PWG6_ANGAN</name>
<reference evidence="1" key="1">
    <citation type="submission" date="2014-11" db="EMBL/GenBank/DDBJ databases">
        <authorList>
            <person name="Amaro Gonzalez C."/>
        </authorList>
    </citation>
    <scope>NUCLEOTIDE SEQUENCE</scope>
</reference>
<proteinExistence type="predicted"/>